<comment type="caution">
    <text evidence="2">The sequence shown here is derived from an EMBL/GenBank/DDBJ whole genome shotgun (WGS) entry which is preliminary data.</text>
</comment>
<organism evidence="2 3">
    <name type="scientific">Penicillium capsulatum</name>
    <dbReference type="NCBI Taxonomy" id="69766"/>
    <lineage>
        <taxon>Eukaryota</taxon>
        <taxon>Fungi</taxon>
        <taxon>Dikarya</taxon>
        <taxon>Ascomycota</taxon>
        <taxon>Pezizomycotina</taxon>
        <taxon>Eurotiomycetes</taxon>
        <taxon>Eurotiomycetidae</taxon>
        <taxon>Eurotiales</taxon>
        <taxon>Aspergillaceae</taxon>
        <taxon>Penicillium</taxon>
    </lineage>
</organism>
<dbReference type="InterPro" id="IPR029069">
    <property type="entry name" value="HotDog_dom_sf"/>
</dbReference>
<gene>
    <name evidence="2" type="ORF">N7492_008766</name>
</gene>
<dbReference type="PANTHER" id="PTHR12475:SF4">
    <property type="entry name" value="PROTEIN THEM6"/>
    <property type="match status" value="1"/>
</dbReference>
<evidence type="ECO:0000313" key="2">
    <source>
        <dbReference type="EMBL" id="KAJ5155963.1"/>
    </source>
</evidence>
<proteinExistence type="inferred from homology"/>
<reference evidence="2" key="2">
    <citation type="journal article" date="2023" name="IMA Fungus">
        <title>Comparative genomic study of the Penicillium genus elucidates a diverse pangenome and 15 lateral gene transfer events.</title>
        <authorList>
            <person name="Petersen C."/>
            <person name="Sorensen T."/>
            <person name="Nielsen M.R."/>
            <person name="Sondergaard T.E."/>
            <person name="Sorensen J.L."/>
            <person name="Fitzpatrick D.A."/>
            <person name="Frisvad J.C."/>
            <person name="Nielsen K.L."/>
        </authorList>
    </citation>
    <scope>NUCLEOTIDE SEQUENCE</scope>
    <source>
        <strain evidence="2">IBT 21917</strain>
    </source>
</reference>
<evidence type="ECO:0000256" key="1">
    <source>
        <dbReference type="ARBA" id="ARBA00038476"/>
    </source>
</evidence>
<dbReference type="Proteomes" id="UP001146351">
    <property type="component" value="Unassembled WGS sequence"/>
</dbReference>
<dbReference type="PANTHER" id="PTHR12475">
    <property type="match status" value="1"/>
</dbReference>
<protein>
    <submittedName>
        <fullName evidence="2">Uncharacterized protein</fullName>
    </submittedName>
</protein>
<comment type="similarity">
    <text evidence="1">Belongs to the lcsJ thioesterase family.</text>
</comment>
<dbReference type="AlphaFoldDB" id="A0A9W9HQB1"/>
<sequence length="189" mass="21755">MHKSNSTYFTDLDISRGNLSLLLFSRRLSFQPSAHHSVMILSGVQIVFREEILPYQGYEVWSRVMSWDEKWLYIVSHFVERNAVKHGTYLLQGKNKNVTQGKKEKATVFASAVSRYVFKQQKKTFPPETMLVECGLLPLEKGAEWEAIEARRKRDLEAAQLKSGWDAVHAAFDGDESAALGRYVDLLWR</sequence>
<evidence type="ECO:0000313" key="3">
    <source>
        <dbReference type="Proteomes" id="UP001146351"/>
    </source>
</evidence>
<reference evidence="2" key="1">
    <citation type="submission" date="2022-11" db="EMBL/GenBank/DDBJ databases">
        <authorList>
            <person name="Petersen C."/>
        </authorList>
    </citation>
    <scope>NUCLEOTIDE SEQUENCE</scope>
    <source>
        <strain evidence="2">IBT 21917</strain>
    </source>
</reference>
<dbReference type="SUPFAM" id="SSF54637">
    <property type="entry name" value="Thioesterase/thiol ester dehydrase-isomerase"/>
    <property type="match status" value="1"/>
</dbReference>
<dbReference type="OrthoDB" id="265761at2759"/>
<name>A0A9W9HQB1_9EURO</name>
<dbReference type="EMBL" id="JAPQKO010000006">
    <property type="protein sequence ID" value="KAJ5155963.1"/>
    <property type="molecule type" value="Genomic_DNA"/>
</dbReference>
<dbReference type="InterPro" id="IPR051490">
    <property type="entry name" value="THEM6_lcsJ_thioesterase"/>
</dbReference>
<keyword evidence="3" id="KW-1185">Reference proteome</keyword>
<accession>A0A9W9HQB1</accession>